<dbReference type="Proteomes" id="UP000237662">
    <property type="component" value="Unassembled WGS sequence"/>
</dbReference>
<dbReference type="FunFam" id="3.40.50.720:FF:000121">
    <property type="entry name" value="Prostaglandin reductase 2"/>
    <property type="match status" value="1"/>
</dbReference>
<dbReference type="InterPro" id="IPR041694">
    <property type="entry name" value="ADH_N_2"/>
</dbReference>
<dbReference type="InterPro" id="IPR045010">
    <property type="entry name" value="MDR_fam"/>
</dbReference>
<dbReference type="Gene3D" id="3.90.180.10">
    <property type="entry name" value="Medium-chain alcohol dehydrogenases, catalytic domain"/>
    <property type="match status" value="1"/>
</dbReference>
<accession>A0A2S6I979</accession>
<dbReference type="AlphaFoldDB" id="A0A2S6I979"/>
<dbReference type="Pfam" id="PF00107">
    <property type="entry name" value="ADH_zinc_N"/>
    <property type="match status" value="1"/>
</dbReference>
<dbReference type="InterPro" id="IPR013149">
    <property type="entry name" value="ADH-like_C"/>
</dbReference>
<dbReference type="Pfam" id="PF16884">
    <property type="entry name" value="ADH_N_2"/>
    <property type="match status" value="1"/>
</dbReference>
<keyword evidence="1" id="KW-0560">Oxidoreductase</keyword>
<dbReference type="InterPro" id="IPR011032">
    <property type="entry name" value="GroES-like_sf"/>
</dbReference>
<dbReference type="SMART" id="SM00829">
    <property type="entry name" value="PKS_ER"/>
    <property type="match status" value="1"/>
</dbReference>
<dbReference type="CDD" id="cd05288">
    <property type="entry name" value="PGDH"/>
    <property type="match status" value="1"/>
</dbReference>
<dbReference type="SUPFAM" id="SSF50129">
    <property type="entry name" value="GroES-like"/>
    <property type="match status" value="1"/>
</dbReference>
<dbReference type="InterPro" id="IPR036291">
    <property type="entry name" value="NAD(P)-bd_dom_sf"/>
</dbReference>
<dbReference type="EMBL" id="PTJC01000005">
    <property type="protein sequence ID" value="PPK88056.1"/>
    <property type="molecule type" value="Genomic_DNA"/>
</dbReference>
<reference evidence="3 4" key="1">
    <citation type="submission" date="2018-02" db="EMBL/GenBank/DDBJ databases">
        <title>Genomic Encyclopedia of Archaeal and Bacterial Type Strains, Phase II (KMG-II): from individual species to whole genera.</title>
        <authorList>
            <person name="Goeker M."/>
        </authorList>
    </citation>
    <scope>NUCLEOTIDE SEQUENCE [LARGE SCALE GENOMIC DNA]</scope>
    <source>
        <strain evidence="3 4">DSM 29526</strain>
    </source>
</reference>
<dbReference type="PANTHER" id="PTHR43205:SF7">
    <property type="entry name" value="PROSTAGLANDIN REDUCTASE 1"/>
    <property type="match status" value="1"/>
</dbReference>
<sequence>MPDNQTILLKSRPSGKPTLANFDLTTTEIGTPGDGEVLLRSVYVSVDPYLRGRMSDAPSYVPPFEVGKPISSGIIAEVIESKSDRFQKGDYVSGSLEWKERQVAKAKGLQQVDPGKAPLSAYLGVLGMTGLTAYLGLTEIGKPKSGETLVVSGAAGAVGSVVGQIGKILGLRVVGIAGTDEKVDMLTSEFGFDAGINYNTTEDMSAAIGAACPDGVDVYFDNVGGDISDAVLFHINKFSRTINCGAIAVYNSKELPRSVSVRPFLVKNSALMQGFIVSNYADKFPDGVRQLAQWLQEGKITHKETVREGFDTIPQAFLDLFDGKNTGKMVVNVKK</sequence>
<gene>
    <name evidence="3" type="ORF">CLV84_1019</name>
</gene>
<dbReference type="Gene3D" id="3.40.50.720">
    <property type="entry name" value="NAD(P)-binding Rossmann-like Domain"/>
    <property type="match status" value="1"/>
</dbReference>
<comment type="caution">
    <text evidence="3">The sequence shown here is derived from an EMBL/GenBank/DDBJ whole genome shotgun (WGS) entry which is preliminary data.</text>
</comment>
<proteinExistence type="predicted"/>
<evidence type="ECO:0000313" key="3">
    <source>
        <dbReference type="EMBL" id="PPK88056.1"/>
    </source>
</evidence>
<organism evidence="3 4">
    <name type="scientific">Neolewinella xylanilytica</name>
    <dbReference type="NCBI Taxonomy" id="1514080"/>
    <lineage>
        <taxon>Bacteria</taxon>
        <taxon>Pseudomonadati</taxon>
        <taxon>Bacteroidota</taxon>
        <taxon>Saprospiria</taxon>
        <taxon>Saprospirales</taxon>
        <taxon>Lewinellaceae</taxon>
        <taxon>Neolewinella</taxon>
    </lineage>
</organism>
<protein>
    <recommendedName>
        <fullName evidence="2">Enoyl reductase (ER) domain-containing protein</fullName>
    </recommendedName>
</protein>
<dbReference type="InterPro" id="IPR020843">
    <property type="entry name" value="ER"/>
</dbReference>
<evidence type="ECO:0000256" key="1">
    <source>
        <dbReference type="ARBA" id="ARBA00023002"/>
    </source>
</evidence>
<feature type="domain" description="Enoyl reductase (ER)" evidence="2">
    <location>
        <begin position="17"/>
        <end position="331"/>
    </location>
</feature>
<dbReference type="OrthoDB" id="9805663at2"/>
<evidence type="ECO:0000259" key="2">
    <source>
        <dbReference type="SMART" id="SM00829"/>
    </source>
</evidence>
<dbReference type="PANTHER" id="PTHR43205">
    <property type="entry name" value="PROSTAGLANDIN REDUCTASE"/>
    <property type="match status" value="1"/>
</dbReference>
<dbReference type="GO" id="GO:0016628">
    <property type="term" value="F:oxidoreductase activity, acting on the CH-CH group of donors, NAD or NADP as acceptor"/>
    <property type="evidence" value="ECO:0007669"/>
    <property type="project" value="InterPro"/>
</dbReference>
<dbReference type="RefSeq" id="WP_104418628.1">
    <property type="nucleotide sequence ID" value="NZ_PTJC01000005.1"/>
</dbReference>
<name>A0A2S6I979_9BACT</name>
<dbReference type="SUPFAM" id="SSF51735">
    <property type="entry name" value="NAD(P)-binding Rossmann-fold domains"/>
    <property type="match status" value="1"/>
</dbReference>
<evidence type="ECO:0000313" key="4">
    <source>
        <dbReference type="Proteomes" id="UP000237662"/>
    </source>
</evidence>
<keyword evidence="4" id="KW-1185">Reference proteome</keyword>